<evidence type="ECO:0000256" key="1">
    <source>
        <dbReference type="SAM" id="SignalP"/>
    </source>
</evidence>
<comment type="caution">
    <text evidence="2">The sequence shown here is derived from an EMBL/GenBank/DDBJ whole genome shotgun (WGS) entry which is preliminary data.</text>
</comment>
<protein>
    <submittedName>
        <fullName evidence="2">Uncharacterized protein</fullName>
    </submittedName>
</protein>
<evidence type="ECO:0000313" key="2">
    <source>
        <dbReference type="EMBL" id="KAA0195125.1"/>
    </source>
</evidence>
<keyword evidence="1" id="KW-0732">Signal</keyword>
<organism evidence="2 3">
    <name type="scientific">Fasciolopsis buskii</name>
    <dbReference type="NCBI Taxonomy" id="27845"/>
    <lineage>
        <taxon>Eukaryota</taxon>
        <taxon>Metazoa</taxon>
        <taxon>Spiralia</taxon>
        <taxon>Lophotrochozoa</taxon>
        <taxon>Platyhelminthes</taxon>
        <taxon>Trematoda</taxon>
        <taxon>Digenea</taxon>
        <taxon>Plagiorchiida</taxon>
        <taxon>Echinostomata</taxon>
        <taxon>Echinostomatoidea</taxon>
        <taxon>Fasciolidae</taxon>
        <taxon>Fasciolopsis</taxon>
    </lineage>
</organism>
<dbReference type="Proteomes" id="UP000728185">
    <property type="component" value="Unassembled WGS sequence"/>
</dbReference>
<gene>
    <name evidence="2" type="ORF">FBUS_02604</name>
</gene>
<dbReference type="EMBL" id="LUCM01003914">
    <property type="protein sequence ID" value="KAA0195125.1"/>
    <property type="molecule type" value="Genomic_DNA"/>
</dbReference>
<proteinExistence type="predicted"/>
<feature type="signal peptide" evidence="1">
    <location>
        <begin position="1"/>
        <end position="28"/>
    </location>
</feature>
<feature type="chain" id="PRO_5034524184" evidence="1">
    <location>
        <begin position="29"/>
        <end position="196"/>
    </location>
</feature>
<accession>A0A8E0RWY9</accession>
<name>A0A8E0RWY9_9TREM</name>
<dbReference type="OrthoDB" id="6041373at2759"/>
<dbReference type="AlphaFoldDB" id="A0A8E0RWY9"/>
<sequence>MFKRFCILPNGWWLLAFLALLWISSTSSVNVFISLETRRSPHQNWTLHRDKQPVRTDYILGGQNFTSHNGLVQHDRSTYERGTFELLDEPQRYNGAYPGRQYTPRPVHNRIPYQPYSVTQQQQIGQNPTSIQPLPNGPIYNSIPPWYADKYRRMPRDESDGSSNTVSRFPWTYQPKCRSCGRPMLQDSFCADDFGK</sequence>
<evidence type="ECO:0000313" key="3">
    <source>
        <dbReference type="Proteomes" id="UP000728185"/>
    </source>
</evidence>
<keyword evidence="3" id="KW-1185">Reference proteome</keyword>
<reference evidence="2" key="1">
    <citation type="submission" date="2019-05" db="EMBL/GenBank/DDBJ databases">
        <title>Annotation for the trematode Fasciolopsis buski.</title>
        <authorList>
            <person name="Choi Y.-J."/>
        </authorList>
    </citation>
    <scope>NUCLEOTIDE SEQUENCE</scope>
    <source>
        <strain evidence="2">HT</strain>
        <tissue evidence="2">Whole worm</tissue>
    </source>
</reference>